<feature type="domain" description="HTH tetR-type" evidence="3">
    <location>
        <begin position="32"/>
        <end position="92"/>
    </location>
</feature>
<sequence length="213" mass="24378">MSAFADQNHAPSLTCVRLECMGEFNMNDGQKLPVNVSLAQSFKKLACEQPVEKITIKQITDGAGVIRPTFYHHFSDKYGLLEWILVQDILLPIQPLVENGMINEAMQIIFSKMQKEKNFYMCVGRMEGQNSFREMVEIGIRSLLTGMIEEKMKGKVPKNQWLNPERIAAYYSQTMTYIMMTWIESGMEISPEELVEVYGFMITRSLADVLADI</sequence>
<evidence type="ECO:0000256" key="2">
    <source>
        <dbReference type="PROSITE-ProRule" id="PRU00335"/>
    </source>
</evidence>
<dbReference type="Gene3D" id="1.10.357.10">
    <property type="entry name" value="Tetracycline Repressor, domain 2"/>
    <property type="match status" value="1"/>
</dbReference>
<dbReference type="Pfam" id="PF14278">
    <property type="entry name" value="TetR_C_8"/>
    <property type="match status" value="1"/>
</dbReference>
<keyword evidence="4" id="KW-0808">Transferase</keyword>
<reference evidence="4 5" key="1">
    <citation type="submission" date="2015-09" db="EMBL/GenBank/DDBJ databases">
        <authorList>
            <consortium name="Pathogen Informatics"/>
        </authorList>
    </citation>
    <scope>NUCLEOTIDE SEQUENCE [LARGE SCALE GENOMIC DNA]</scope>
    <source>
        <strain evidence="4 5">2789STDY5608891</strain>
    </source>
</reference>
<accession>A0A173VC02</accession>
<keyword evidence="4" id="KW-0418">Kinase</keyword>
<dbReference type="AlphaFoldDB" id="A0A173VC02"/>
<keyword evidence="1 2" id="KW-0238">DNA-binding</keyword>
<dbReference type="PANTHER" id="PTHR43479">
    <property type="entry name" value="ACREF/ENVCD OPERON REPRESSOR-RELATED"/>
    <property type="match status" value="1"/>
</dbReference>
<dbReference type="GO" id="GO:0003677">
    <property type="term" value="F:DNA binding"/>
    <property type="evidence" value="ECO:0007669"/>
    <property type="project" value="UniProtKB-UniRule"/>
</dbReference>
<dbReference type="PROSITE" id="PS50977">
    <property type="entry name" value="HTH_TETR_2"/>
    <property type="match status" value="1"/>
</dbReference>
<dbReference type="Proteomes" id="UP000095492">
    <property type="component" value="Unassembled WGS sequence"/>
</dbReference>
<feature type="DNA-binding region" description="H-T-H motif" evidence="2">
    <location>
        <begin position="55"/>
        <end position="74"/>
    </location>
</feature>
<dbReference type="EMBL" id="CYYA01000026">
    <property type="protein sequence ID" value="CUN24564.1"/>
    <property type="molecule type" value="Genomic_DNA"/>
</dbReference>
<gene>
    <name evidence="4" type="ORF">ERS852448_02752</name>
</gene>
<dbReference type="Pfam" id="PF00440">
    <property type="entry name" value="TetR_N"/>
    <property type="match status" value="1"/>
</dbReference>
<name>A0A173VC02_EUBRA</name>
<dbReference type="PANTHER" id="PTHR43479:SF7">
    <property type="entry name" value="TETR-FAMILY TRANSCRIPTIONAL REGULATOR"/>
    <property type="match status" value="1"/>
</dbReference>
<dbReference type="SUPFAM" id="SSF46689">
    <property type="entry name" value="Homeodomain-like"/>
    <property type="match status" value="1"/>
</dbReference>
<organism evidence="4 5">
    <name type="scientific">Eubacterium ramulus</name>
    <dbReference type="NCBI Taxonomy" id="39490"/>
    <lineage>
        <taxon>Bacteria</taxon>
        <taxon>Bacillati</taxon>
        <taxon>Bacillota</taxon>
        <taxon>Clostridia</taxon>
        <taxon>Eubacteriales</taxon>
        <taxon>Eubacteriaceae</taxon>
        <taxon>Eubacterium</taxon>
    </lineage>
</organism>
<evidence type="ECO:0000313" key="5">
    <source>
        <dbReference type="Proteomes" id="UP000095492"/>
    </source>
</evidence>
<evidence type="ECO:0000313" key="4">
    <source>
        <dbReference type="EMBL" id="CUN24564.1"/>
    </source>
</evidence>
<evidence type="ECO:0000256" key="1">
    <source>
        <dbReference type="ARBA" id="ARBA00023125"/>
    </source>
</evidence>
<dbReference type="InterPro" id="IPR050624">
    <property type="entry name" value="HTH-type_Tx_Regulator"/>
</dbReference>
<protein>
    <submittedName>
        <fullName evidence="4">Probable dihydroxyacetone kinase regulator</fullName>
    </submittedName>
</protein>
<dbReference type="InterPro" id="IPR001647">
    <property type="entry name" value="HTH_TetR"/>
</dbReference>
<dbReference type="InterPro" id="IPR039532">
    <property type="entry name" value="TetR_C_Firmicutes"/>
</dbReference>
<dbReference type="GO" id="GO:0016301">
    <property type="term" value="F:kinase activity"/>
    <property type="evidence" value="ECO:0007669"/>
    <property type="project" value="UniProtKB-KW"/>
</dbReference>
<evidence type="ECO:0000259" key="3">
    <source>
        <dbReference type="PROSITE" id="PS50977"/>
    </source>
</evidence>
<proteinExistence type="predicted"/>
<dbReference type="InterPro" id="IPR009057">
    <property type="entry name" value="Homeodomain-like_sf"/>
</dbReference>